<evidence type="ECO:0000313" key="2">
    <source>
        <dbReference type="Proteomes" id="UP000604475"/>
    </source>
</evidence>
<name>A0A937UQJ9_9ACTN</name>
<dbReference type="EMBL" id="JAEACQ010000148">
    <property type="protein sequence ID" value="MBL7626776.1"/>
    <property type="molecule type" value="Genomic_DNA"/>
</dbReference>
<organism evidence="1 2">
    <name type="scientific">Frankia nepalensis</name>
    <dbReference type="NCBI Taxonomy" id="1836974"/>
    <lineage>
        <taxon>Bacteria</taxon>
        <taxon>Bacillati</taxon>
        <taxon>Actinomycetota</taxon>
        <taxon>Actinomycetes</taxon>
        <taxon>Frankiales</taxon>
        <taxon>Frankiaceae</taxon>
        <taxon>Frankia</taxon>
    </lineage>
</organism>
<dbReference type="RefSeq" id="WP_203002374.1">
    <property type="nucleotide sequence ID" value="NZ_JADWYU010000104.1"/>
</dbReference>
<accession>A0A937UQJ9</accession>
<keyword evidence="2" id="KW-1185">Reference proteome</keyword>
<reference evidence="1" key="1">
    <citation type="submission" date="2020-12" db="EMBL/GenBank/DDBJ databases">
        <title>Genomic characterization of non-nitrogen-fixing Frankia strains.</title>
        <authorList>
            <person name="Carlos-Shanley C."/>
            <person name="Guerra T."/>
            <person name="Hahn D."/>
        </authorList>
    </citation>
    <scope>NUCLEOTIDE SEQUENCE</scope>
    <source>
        <strain evidence="1">CN6</strain>
    </source>
</reference>
<dbReference type="Proteomes" id="UP000604475">
    <property type="component" value="Unassembled WGS sequence"/>
</dbReference>
<evidence type="ECO:0000313" key="1">
    <source>
        <dbReference type="EMBL" id="MBL7626776.1"/>
    </source>
</evidence>
<dbReference type="AlphaFoldDB" id="A0A937UQJ9"/>
<sequence length="98" mass="9300">MAGGAAGRVVGGAAGRVVAGTGTVVEGSAATAAALAVMGGGVDGVSMAVEAEAVALTVAASFSLSGLGSISPRTSKKRNSPPTTAPVIFAIRRQFGRG</sequence>
<gene>
    <name evidence="1" type="ORF">I7412_06250</name>
</gene>
<protein>
    <submittedName>
        <fullName evidence="1">Uncharacterized protein</fullName>
    </submittedName>
</protein>
<proteinExistence type="predicted"/>
<comment type="caution">
    <text evidence="1">The sequence shown here is derived from an EMBL/GenBank/DDBJ whole genome shotgun (WGS) entry which is preliminary data.</text>
</comment>